<organism evidence="2 3">
    <name type="scientific">Gryllotalpicola kribbensis</name>
    <dbReference type="NCBI Taxonomy" id="993084"/>
    <lineage>
        <taxon>Bacteria</taxon>
        <taxon>Bacillati</taxon>
        <taxon>Actinomycetota</taxon>
        <taxon>Actinomycetes</taxon>
        <taxon>Micrococcales</taxon>
        <taxon>Microbacteriaceae</taxon>
        <taxon>Gryllotalpicola</taxon>
    </lineage>
</organism>
<dbReference type="Proteomes" id="UP001500213">
    <property type="component" value="Unassembled WGS sequence"/>
</dbReference>
<evidence type="ECO:0000313" key="2">
    <source>
        <dbReference type="EMBL" id="GAA4186634.1"/>
    </source>
</evidence>
<name>A0ABP8ANT6_9MICO</name>
<evidence type="ECO:0000313" key="3">
    <source>
        <dbReference type="Proteomes" id="UP001500213"/>
    </source>
</evidence>
<dbReference type="InterPro" id="IPR029058">
    <property type="entry name" value="AB_hydrolase_fold"/>
</dbReference>
<dbReference type="Gene3D" id="3.40.50.1820">
    <property type="entry name" value="alpha/beta hydrolase"/>
    <property type="match status" value="1"/>
</dbReference>
<proteinExistence type="predicted"/>
<dbReference type="PANTHER" id="PTHR32268">
    <property type="entry name" value="HOMOSERINE O-ACETYLTRANSFERASE"/>
    <property type="match status" value="1"/>
</dbReference>
<feature type="domain" description="AB hydrolase-1" evidence="1">
    <location>
        <begin position="42"/>
        <end position="309"/>
    </location>
</feature>
<reference evidence="3" key="1">
    <citation type="journal article" date="2019" name="Int. J. Syst. Evol. Microbiol.">
        <title>The Global Catalogue of Microorganisms (GCM) 10K type strain sequencing project: providing services to taxonomists for standard genome sequencing and annotation.</title>
        <authorList>
            <consortium name="The Broad Institute Genomics Platform"/>
            <consortium name="The Broad Institute Genome Sequencing Center for Infectious Disease"/>
            <person name="Wu L."/>
            <person name="Ma J."/>
        </authorList>
    </citation>
    <scope>NUCLEOTIDE SEQUENCE [LARGE SCALE GENOMIC DNA]</scope>
    <source>
        <strain evidence="3">JCM 17593</strain>
    </source>
</reference>
<dbReference type="SUPFAM" id="SSF53474">
    <property type="entry name" value="alpha/beta-Hydrolases"/>
    <property type="match status" value="1"/>
</dbReference>
<dbReference type="InterPro" id="IPR000073">
    <property type="entry name" value="AB_hydrolase_1"/>
</dbReference>
<keyword evidence="2" id="KW-0378">Hydrolase</keyword>
<dbReference type="RefSeq" id="WP_344774559.1">
    <property type="nucleotide sequence ID" value="NZ_BAABBX010000007.1"/>
</dbReference>
<accession>A0ABP8ANT6</accession>
<dbReference type="InterPro" id="IPR008220">
    <property type="entry name" value="HAT_MetX-like"/>
</dbReference>
<evidence type="ECO:0000259" key="1">
    <source>
        <dbReference type="Pfam" id="PF00561"/>
    </source>
</evidence>
<sequence>MSGSVVRTHPLGDLALDTGRRLSDAALVYEVHGEPAADGSNVILFPTFFMGTHAENRWLIGPGRPLDPRRYCIVVPNLLGNGVSTSPSNAAAGQRGADFPTVGYGDQVRAQRRLIREVFGVAQLHAVVGWSMGAAQALHWAVAFPREVERVFAFCGSARTSELNAVFLDSVEAAIRTDPMLADGIPTAGLRAAARVYAGWGFSGAFYEGQEYRTLGFDTREDFVRGFWEEMLLAQDPWNLITMIRTWREGDVGTTAGSSTDAALAGITARTAILSAALDMYFTPDQGARDAERIPGATFEVIPGTWGHSAGVGLNPPDNAFIDRALRELLGRDSVDLDPTS</sequence>
<gene>
    <name evidence="2" type="ORF">GCM10022288_10500</name>
</gene>
<protein>
    <submittedName>
        <fullName evidence="2">Alpha/beta fold hydrolase</fullName>
    </submittedName>
</protein>
<dbReference type="GO" id="GO:0016787">
    <property type="term" value="F:hydrolase activity"/>
    <property type="evidence" value="ECO:0007669"/>
    <property type="project" value="UniProtKB-KW"/>
</dbReference>
<dbReference type="PIRSF" id="PIRSF000443">
    <property type="entry name" value="Homoser_Ac_trans"/>
    <property type="match status" value="1"/>
</dbReference>
<dbReference type="Pfam" id="PF00561">
    <property type="entry name" value="Abhydrolase_1"/>
    <property type="match status" value="1"/>
</dbReference>
<dbReference type="PANTHER" id="PTHR32268:SF15">
    <property type="entry name" value="HOMOSERINE ACETYLTRANSFERASE FAMILY PROTEIN (AFU_ORTHOLOGUE AFUA_1G15350)"/>
    <property type="match status" value="1"/>
</dbReference>
<dbReference type="NCBIfam" id="NF005757">
    <property type="entry name" value="PRK07581.1"/>
    <property type="match status" value="1"/>
</dbReference>
<dbReference type="EMBL" id="BAABBX010000007">
    <property type="protein sequence ID" value="GAA4186634.1"/>
    <property type="molecule type" value="Genomic_DNA"/>
</dbReference>
<comment type="caution">
    <text evidence="2">The sequence shown here is derived from an EMBL/GenBank/DDBJ whole genome shotgun (WGS) entry which is preliminary data.</text>
</comment>
<keyword evidence="3" id="KW-1185">Reference proteome</keyword>